<accession>A0AAV4PNZ2</accession>
<name>A0AAV4PNZ2_9ARAC</name>
<keyword evidence="2" id="KW-1185">Reference proteome</keyword>
<reference evidence="1 2" key="1">
    <citation type="submission" date="2021-06" db="EMBL/GenBank/DDBJ databases">
        <title>Caerostris darwini draft genome.</title>
        <authorList>
            <person name="Kono N."/>
            <person name="Arakawa K."/>
        </authorList>
    </citation>
    <scope>NUCLEOTIDE SEQUENCE [LARGE SCALE GENOMIC DNA]</scope>
</reference>
<dbReference type="AlphaFoldDB" id="A0AAV4PNZ2"/>
<organism evidence="1 2">
    <name type="scientific">Caerostris darwini</name>
    <dbReference type="NCBI Taxonomy" id="1538125"/>
    <lineage>
        <taxon>Eukaryota</taxon>
        <taxon>Metazoa</taxon>
        <taxon>Ecdysozoa</taxon>
        <taxon>Arthropoda</taxon>
        <taxon>Chelicerata</taxon>
        <taxon>Arachnida</taxon>
        <taxon>Araneae</taxon>
        <taxon>Araneomorphae</taxon>
        <taxon>Entelegynae</taxon>
        <taxon>Araneoidea</taxon>
        <taxon>Araneidae</taxon>
        <taxon>Caerostris</taxon>
    </lineage>
</organism>
<comment type="caution">
    <text evidence="1">The sequence shown here is derived from an EMBL/GenBank/DDBJ whole genome shotgun (WGS) entry which is preliminary data.</text>
</comment>
<dbReference type="Proteomes" id="UP001054837">
    <property type="component" value="Unassembled WGS sequence"/>
</dbReference>
<protein>
    <submittedName>
        <fullName evidence="1">Uncharacterized protein</fullName>
    </submittedName>
</protein>
<gene>
    <name evidence="1" type="ORF">CDAR_297791</name>
</gene>
<dbReference type="EMBL" id="BPLQ01003103">
    <property type="protein sequence ID" value="GIX98048.1"/>
    <property type="molecule type" value="Genomic_DNA"/>
</dbReference>
<sequence>MPKPSRSKVQKEYPWSHLVESIFTRDKKFNRRNGQFIYDAVKVRIEIKNLLNELQKCKAWSPSYDSTRNKAKELSEQLENRLIRINLKVKQIPEHMSVLEEIFSSFGLKTSDLGGVEPKPKESIEPVTQIIDALRKDVLETAIITRR</sequence>
<evidence type="ECO:0000313" key="1">
    <source>
        <dbReference type="EMBL" id="GIX98048.1"/>
    </source>
</evidence>
<evidence type="ECO:0000313" key="2">
    <source>
        <dbReference type="Proteomes" id="UP001054837"/>
    </source>
</evidence>
<proteinExistence type="predicted"/>